<accession>A0ABU8WHY6</accession>
<dbReference type="EMBL" id="JBBKZT010000004">
    <property type="protein sequence ID" value="MEJ8847131.1"/>
    <property type="molecule type" value="Genomic_DNA"/>
</dbReference>
<dbReference type="PRINTS" id="PR00598">
    <property type="entry name" value="HTHMARR"/>
</dbReference>
<dbReference type="SMART" id="SM00347">
    <property type="entry name" value="HTH_MARR"/>
    <property type="match status" value="1"/>
</dbReference>
<dbReference type="PANTHER" id="PTHR42756">
    <property type="entry name" value="TRANSCRIPTIONAL REGULATOR, MARR"/>
    <property type="match status" value="1"/>
</dbReference>
<proteinExistence type="predicted"/>
<dbReference type="PROSITE" id="PS50995">
    <property type="entry name" value="HTH_MARR_2"/>
    <property type="match status" value="1"/>
</dbReference>
<sequence>MSHAAIDFLTYRLDVFNCKAKALASGIYEQSCGVSLRELRVLRLVAHQPGITQGEVADPAQLEKPAVSRIVKALIERGLMVRETGTQDARSGHLFLTEHGHALVQRAARVGRKLEKSMLSVLSDAERESFEQCLARSPPGSRSTSIPPANASSEIAMTASLFWTASIHRPCVPSGKSGGRQLAWMLLMSGNSCMKQLLVSEITGEMDVTPPH</sequence>
<organism evidence="5 6">
    <name type="scientific">Variovorax rhizosphaerae</name>
    <dbReference type="NCBI Taxonomy" id="1836200"/>
    <lineage>
        <taxon>Bacteria</taxon>
        <taxon>Pseudomonadati</taxon>
        <taxon>Pseudomonadota</taxon>
        <taxon>Betaproteobacteria</taxon>
        <taxon>Burkholderiales</taxon>
        <taxon>Comamonadaceae</taxon>
        <taxon>Variovorax</taxon>
    </lineage>
</organism>
<protein>
    <submittedName>
        <fullName evidence="5">MarR family transcriptional regulator</fullName>
    </submittedName>
</protein>
<evidence type="ECO:0000259" key="4">
    <source>
        <dbReference type="PROSITE" id="PS50995"/>
    </source>
</evidence>
<evidence type="ECO:0000256" key="3">
    <source>
        <dbReference type="ARBA" id="ARBA00023163"/>
    </source>
</evidence>
<feature type="domain" description="HTH marR-type" evidence="4">
    <location>
        <begin position="1"/>
        <end position="139"/>
    </location>
</feature>
<dbReference type="Proteomes" id="UP001385892">
    <property type="component" value="Unassembled WGS sequence"/>
</dbReference>
<dbReference type="InterPro" id="IPR036388">
    <property type="entry name" value="WH-like_DNA-bd_sf"/>
</dbReference>
<dbReference type="Gene3D" id="1.10.10.10">
    <property type="entry name" value="Winged helix-like DNA-binding domain superfamily/Winged helix DNA-binding domain"/>
    <property type="match status" value="1"/>
</dbReference>
<gene>
    <name evidence="5" type="ORF">WKW82_10750</name>
</gene>
<keyword evidence="3" id="KW-0804">Transcription</keyword>
<evidence type="ECO:0000256" key="1">
    <source>
        <dbReference type="ARBA" id="ARBA00023015"/>
    </source>
</evidence>
<dbReference type="InterPro" id="IPR036390">
    <property type="entry name" value="WH_DNA-bd_sf"/>
</dbReference>
<dbReference type="Pfam" id="PF12802">
    <property type="entry name" value="MarR_2"/>
    <property type="match status" value="1"/>
</dbReference>
<evidence type="ECO:0000313" key="5">
    <source>
        <dbReference type="EMBL" id="MEJ8847131.1"/>
    </source>
</evidence>
<keyword evidence="2" id="KW-0238">DNA-binding</keyword>
<evidence type="ECO:0000256" key="2">
    <source>
        <dbReference type="ARBA" id="ARBA00023125"/>
    </source>
</evidence>
<dbReference type="RefSeq" id="WP_340342277.1">
    <property type="nucleotide sequence ID" value="NZ_JBBKZT010000004.1"/>
</dbReference>
<keyword evidence="1" id="KW-0805">Transcription regulation</keyword>
<dbReference type="SUPFAM" id="SSF46785">
    <property type="entry name" value="Winged helix' DNA-binding domain"/>
    <property type="match status" value="1"/>
</dbReference>
<dbReference type="InterPro" id="IPR000835">
    <property type="entry name" value="HTH_MarR-typ"/>
</dbReference>
<evidence type="ECO:0000313" key="6">
    <source>
        <dbReference type="Proteomes" id="UP001385892"/>
    </source>
</evidence>
<reference evidence="5 6" key="1">
    <citation type="submission" date="2024-03" db="EMBL/GenBank/DDBJ databases">
        <title>Novel species of the genus Variovorax.</title>
        <authorList>
            <person name="Liu Q."/>
            <person name="Xin Y.-H."/>
        </authorList>
    </citation>
    <scope>NUCLEOTIDE SEQUENCE [LARGE SCALE GENOMIC DNA]</scope>
    <source>
        <strain evidence="5 6">KACC 18900</strain>
    </source>
</reference>
<name>A0ABU8WHY6_9BURK</name>
<keyword evidence="6" id="KW-1185">Reference proteome</keyword>
<dbReference type="PANTHER" id="PTHR42756:SF1">
    <property type="entry name" value="TRANSCRIPTIONAL REPRESSOR OF EMRAB OPERON"/>
    <property type="match status" value="1"/>
</dbReference>
<comment type="caution">
    <text evidence="5">The sequence shown here is derived from an EMBL/GenBank/DDBJ whole genome shotgun (WGS) entry which is preliminary data.</text>
</comment>